<dbReference type="EC" id="2.1.1.163" evidence="2"/>
<dbReference type="InterPro" id="IPR029063">
    <property type="entry name" value="SAM-dependent_MTases_sf"/>
</dbReference>
<dbReference type="CDD" id="cd02440">
    <property type="entry name" value="AdoMet_MTases"/>
    <property type="match status" value="1"/>
</dbReference>
<dbReference type="EMBL" id="UAUU01000009">
    <property type="protein sequence ID" value="SPZ87986.1"/>
    <property type="molecule type" value="Genomic_DNA"/>
</dbReference>
<dbReference type="PANTHER" id="PTHR44068:SF11">
    <property type="entry name" value="GERANYL DIPHOSPHATE 2-C-METHYLTRANSFERASE"/>
    <property type="match status" value="1"/>
</dbReference>
<name>A0A2X2J7Z1_SPHMU</name>
<protein>
    <submittedName>
        <fullName evidence="2">Demethylmenaquinone methyltransferase</fullName>
        <ecNumber evidence="2">2.1.1.163</ecNumber>
    </submittedName>
    <submittedName>
        <fullName evidence="3">Ubiquinone biosynthesis protein UbiE</fullName>
    </submittedName>
</protein>
<sequence length="254" mass="28425">MDTKHYGAGYLMDTGDFLKQLKIHSYTPFNTIKEGVVVDLGCGTGMDAINLANMLGHNVLVVGLDHDKALIEHAKTSSVEVKNVDFVQGEVNQLSFTDNSIAGIRMERVVQHLPEAPKMFAEVHRVLREGQPLVIVETIWNSLTFYSKHVGIEAKICHYLTEEKVNNGWAGNKLTSDLLTQGFKQVQLQTFCMVARSKEEANRYLFLDKILLEMVEKGKLSTAEMEEFQNTLDQADEAGCFLVSMNLVIAEAKK</sequence>
<keyword evidence="3" id="KW-0830">Ubiquinone</keyword>
<dbReference type="RefSeq" id="WP_070562758.1">
    <property type="nucleotide sequence ID" value="NZ_CP068086.1"/>
</dbReference>
<reference evidence="3 5" key="2">
    <citation type="submission" date="2019-10" db="EMBL/GenBank/DDBJ databases">
        <authorList>
            <person name="Karimi E."/>
        </authorList>
    </citation>
    <scope>NUCLEOTIDE SEQUENCE [LARGE SCALE GENOMIC DNA]</scope>
    <source>
        <strain evidence="3">Sphingobacterium sp. 8BC</strain>
    </source>
</reference>
<dbReference type="Proteomes" id="UP000432350">
    <property type="component" value="Unassembled WGS sequence"/>
</dbReference>
<dbReference type="Pfam" id="PF13847">
    <property type="entry name" value="Methyltransf_31"/>
    <property type="match status" value="1"/>
</dbReference>
<reference evidence="2 4" key="1">
    <citation type="submission" date="2018-06" db="EMBL/GenBank/DDBJ databases">
        <authorList>
            <consortium name="Pathogen Informatics"/>
            <person name="Doyle S."/>
        </authorList>
    </citation>
    <scope>NUCLEOTIDE SEQUENCE [LARGE SCALE GENOMIC DNA]</scope>
    <source>
        <strain evidence="2 4">NCTC11343</strain>
    </source>
</reference>
<dbReference type="PANTHER" id="PTHR44068">
    <property type="entry name" value="ZGC:194242"/>
    <property type="match status" value="1"/>
</dbReference>
<evidence type="ECO:0000313" key="3">
    <source>
        <dbReference type="EMBL" id="VXC73177.1"/>
    </source>
</evidence>
<accession>A0A2X2J7Z1</accession>
<dbReference type="SUPFAM" id="SSF53335">
    <property type="entry name" value="S-adenosyl-L-methionine-dependent methyltransferases"/>
    <property type="match status" value="1"/>
</dbReference>
<dbReference type="GO" id="GO:0043770">
    <property type="term" value="F:demethylmenaquinone methyltransferase activity"/>
    <property type="evidence" value="ECO:0007669"/>
    <property type="project" value="UniProtKB-EC"/>
</dbReference>
<dbReference type="GeneID" id="97183111"/>
<feature type="domain" description="Methyltransferase" evidence="1">
    <location>
        <begin position="35"/>
        <end position="139"/>
    </location>
</feature>
<evidence type="ECO:0000313" key="4">
    <source>
        <dbReference type="Proteomes" id="UP000251241"/>
    </source>
</evidence>
<gene>
    <name evidence="2" type="primary">ubiE_1</name>
    <name evidence="2" type="ORF">NCTC11343_03227</name>
    <name evidence="3" type="ORF">SPHINGO8BC_150706</name>
</gene>
<proteinExistence type="predicted"/>
<evidence type="ECO:0000313" key="2">
    <source>
        <dbReference type="EMBL" id="SPZ87986.1"/>
    </source>
</evidence>
<dbReference type="Proteomes" id="UP000251241">
    <property type="component" value="Unassembled WGS sequence"/>
</dbReference>
<keyword evidence="2" id="KW-0489">Methyltransferase</keyword>
<dbReference type="InterPro" id="IPR050447">
    <property type="entry name" value="Erg6_SMT_methyltransf"/>
</dbReference>
<dbReference type="EMBL" id="CABWMV010000007">
    <property type="protein sequence ID" value="VXC73177.1"/>
    <property type="molecule type" value="Genomic_DNA"/>
</dbReference>
<dbReference type="Gene3D" id="3.40.50.150">
    <property type="entry name" value="Vaccinia Virus protein VP39"/>
    <property type="match status" value="1"/>
</dbReference>
<dbReference type="GO" id="GO:0032259">
    <property type="term" value="P:methylation"/>
    <property type="evidence" value="ECO:0007669"/>
    <property type="project" value="UniProtKB-KW"/>
</dbReference>
<organism evidence="2 4">
    <name type="scientific">Sphingobacterium multivorum</name>
    <dbReference type="NCBI Taxonomy" id="28454"/>
    <lineage>
        <taxon>Bacteria</taxon>
        <taxon>Pseudomonadati</taxon>
        <taxon>Bacteroidota</taxon>
        <taxon>Sphingobacteriia</taxon>
        <taxon>Sphingobacteriales</taxon>
        <taxon>Sphingobacteriaceae</taxon>
        <taxon>Sphingobacterium</taxon>
    </lineage>
</organism>
<accession>A0A654AZ61</accession>
<evidence type="ECO:0000259" key="1">
    <source>
        <dbReference type="Pfam" id="PF13847"/>
    </source>
</evidence>
<evidence type="ECO:0000313" key="5">
    <source>
        <dbReference type="Proteomes" id="UP000432350"/>
    </source>
</evidence>
<keyword evidence="2" id="KW-0808">Transferase</keyword>
<dbReference type="InterPro" id="IPR025714">
    <property type="entry name" value="Methyltranfer_dom"/>
</dbReference>
<dbReference type="AlphaFoldDB" id="A0A2X2J7Z1"/>